<dbReference type="Proteomes" id="UP001152523">
    <property type="component" value="Unassembled WGS sequence"/>
</dbReference>
<dbReference type="PANTHER" id="PTHR48024">
    <property type="entry name" value="GEO13361P1-RELATED"/>
    <property type="match status" value="1"/>
</dbReference>
<keyword evidence="1 2" id="KW-0694">RNA-binding</keyword>
<dbReference type="PANTHER" id="PTHR48024:SF56">
    <property type="entry name" value="HETEROGENEOUS NUCLEAR RIBONUCLEOPROTEIN A0"/>
    <property type="match status" value="1"/>
</dbReference>
<dbReference type="GO" id="GO:0005634">
    <property type="term" value="C:nucleus"/>
    <property type="evidence" value="ECO:0007669"/>
    <property type="project" value="TreeGrafter"/>
</dbReference>
<dbReference type="GO" id="GO:0005739">
    <property type="term" value="C:mitochondrion"/>
    <property type="evidence" value="ECO:0007669"/>
    <property type="project" value="TreeGrafter"/>
</dbReference>
<dbReference type="SMART" id="SM00360">
    <property type="entry name" value="RRM"/>
    <property type="match status" value="1"/>
</dbReference>
<dbReference type="InterPro" id="IPR035979">
    <property type="entry name" value="RBD_domain_sf"/>
</dbReference>
<dbReference type="FunFam" id="3.30.70.330:FF:000539">
    <property type="entry name" value="RNA-binding (RRM/RBD/RNP motifs) family protein"/>
    <property type="match status" value="1"/>
</dbReference>
<protein>
    <recommendedName>
        <fullName evidence="4">RRM domain-containing protein</fullName>
    </recommendedName>
</protein>
<name>A0AAV0DPM0_9ASTE</name>
<evidence type="ECO:0000313" key="6">
    <source>
        <dbReference type="Proteomes" id="UP001152523"/>
    </source>
</evidence>
<organism evidence="5 6">
    <name type="scientific">Cuscuta epithymum</name>
    <dbReference type="NCBI Taxonomy" id="186058"/>
    <lineage>
        <taxon>Eukaryota</taxon>
        <taxon>Viridiplantae</taxon>
        <taxon>Streptophyta</taxon>
        <taxon>Embryophyta</taxon>
        <taxon>Tracheophyta</taxon>
        <taxon>Spermatophyta</taxon>
        <taxon>Magnoliopsida</taxon>
        <taxon>eudicotyledons</taxon>
        <taxon>Gunneridae</taxon>
        <taxon>Pentapetalae</taxon>
        <taxon>asterids</taxon>
        <taxon>lamiids</taxon>
        <taxon>Solanales</taxon>
        <taxon>Convolvulaceae</taxon>
        <taxon>Cuscuteae</taxon>
        <taxon>Cuscuta</taxon>
        <taxon>Cuscuta subgen. Cuscuta</taxon>
    </lineage>
</organism>
<accession>A0AAV0DPM0</accession>
<feature type="compositionally biased region" description="Basic and acidic residues" evidence="3">
    <location>
        <begin position="193"/>
        <end position="205"/>
    </location>
</feature>
<dbReference type="Gene3D" id="3.30.70.330">
    <property type="match status" value="1"/>
</dbReference>
<evidence type="ECO:0000256" key="3">
    <source>
        <dbReference type="SAM" id="MobiDB-lite"/>
    </source>
</evidence>
<dbReference type="PROSITE" id="PS50102">
    <property type="entry name" value="RRM"/>
    <property type="match status" value="1"/>
</dbReference>
<reference evidence="5" key="1">
    <citation type="submission" date="2022-07" db="EMBL/GenBank/DDBJ databases">
        <authorList>
            <person name="Macas J."/>
            <person name="Novak P."/>
            <person name="Neumann P."/>
        </authorList>
    </citation>
    <scope>NUCLEOTIDE SEQUENCE</scope>
</reference>
<dbReference type="SUPFAM" id="SSF54928">
    <property type="entry name" value="RNA-binding domain, RBD"/>
    <property type="match status" value="1"/>
</dbReference>
<proteinExistence type="predicted"/>
<feature type="region of interest" description="Disordered" evidence="3">
    <location>
        <begin position="81"/>
        <end position="235"/>
    </location>
</feature>
<evidence type="ECO:0000313" key="5">
    <source>
        <dbReference type="EMBL" id="CAH9102985.1"/>
    </source>
</evidence>
<dbReference type="Pfam" id="PF00076">
    <property type="entry name" value="RRM_1"/>
    <property type="match status" value="1"/>
</dbReference>
<comment type="caution">
    <text evidence="5">The sequence shown here is derived from an EMBL/GenBank/DDBJ whole genome shotgun (WGS) entry which is preliminary data.</text>
</comment>
<dbReference type="CDD" id="cd00590">
    <property type="entry name" value="RRM_SF"/>
    <property type="match status" value="1"/>
</dbReference>
<dbReference type="EMBL" id="CAMAPF010000118">
    <property type="protein sequence ID" value="CAH9102985.1"/>
    <property type="molecule type" value="Genomic_DNA"/>
</dbReference>
<evidence type="ECO:0000259" key="4">
    <source>
        <dbReference type="PROSITE" id="PS50102"/>
    </source>
</evidence>
<dbReference type="InterPro" id="IPR012677">
    <property type="entry name" value="Nucleotide-bd_a/b_plait_sf"/>
</dbReference>
<dbReference type="InterPro" id="IPR050886">
    <property type="entry name" value="RNA-binding_reg"/>
</dbReference>
<evidence type="ECO:0000256" key="1">
    <source>
        <dbReference type="ARBA" id="ARBA00022884"/>
    </source>
</evidence>
<sequence length="340" mass="39983">MTMDDESSIYVGGLPYSTTEETLRKVFDIYGSVVEVKIINDHQVRGKCYGFVTFTNPRSAQQAITDMDGQTMDGRAIRVNDVKTRGGRSNFGHQTSHRHTKRDLDSGKGTWERDSDYDYDRHGDGHMDRSQDRDRFREREYPRIHNRGRERDYNVDRDKAENYRRDMDYDKDHQSNNSDSFERIRNHRRKRQKNVDNHERRDRGLTSKLTNGSGIDLSNRDDSPESSENNHDEVEKQLEISNRKLDELQHEIPQIEEKLQQKTMFVSELQEKLQKLEDSLKAVKTLRLQRQLQVSKLHKCYLHVRDCGERLKASEQELQSLVHSTMLDMECDGDGFDIEV</sequence>
<keyword evidence="6" id="KW-1185">Reference proteome</keyword>
<feature type="compositionally biased region" description="Basic and acidic residues" evidence="3">
    <location>
        <begin position="218"/>
        <end position="235"/>
    </location>
</feature>
<feature type="domain" description="RRM" evidence="4">
    <location>
        <begin position="7"/>
        <end position="84"/>
    </location>
</feature>
<feature type="compositionally biased region" description="Basic and acidic residues" evidence="3">
    <location>
        <begin position="102"/>
        <end position="184"/>
    </location>
</feature>
<evidence type="ECO:0000256" key="2">
    <source>
        <dbReference type="PROSITE-ProRule" id="PRU00176"/>
    </source>
</evidence>
<dbReference type="GO" id="GO:0003723">
    <property type="term" value="F:RNA binding"/>
    <property type="evidence" value="ECO:0007669"/>
    <property type="project" value="UniProtKB-UniRule"/>
</dbReference>
<dbReference type="AlphaFoldDB" id="A0AAV0DPM0"/>
<gene>
    <name evidence="5" type="ORF">CEPIT_LOCUS16199</name>
</gene>
<dbReference type="InterPro" id="IPR000504">
    <property type="entry name" value="RRM_dom"/>
</dbReference>